<gene>
    <name evidence="3" type="ORF">JQ619_11925</name>
</gene>
<protein>
    <submittedName>
        <fullName evidence="3">Aromatic/alkene/methane monooxygenase hydroxylase/oxygenase subunit alpha</fullName>
    </submittedName>
</protein>
<dbReference type="SUPFAM" id="SSF47240">
    <property type="entry name" value="Ferritin-like"/>
    <property type="match status" value="1"/>
</dbReference>
<evidence type="ECO:0000313" key="3">
    <source>
        <dbReference type="EMBL" id="MBR1136476.1"/>
    </source>
</evidence>
<proteinExistence type="predicted"/>
<dbReference type="Pfam" id="PF02332">
    <property type="entry name" value="Phenol_Hydrox"/>
    <property type="match status" value="1"/>
</dbReference>
<evidence type="ECO:0000256" key="2">
    <source>
        <dbReference type="ARBA" id="ARBA00023033"/>
    </source>
</evidence>
<keyword evidence="1" id="KW-0560">Oxidoreductase</keyword>
<evidence type="ECO:0000256" key="1">
    <source>
        <dbReference type="ARBA" id="ARBA00023002"/>
    </source>
</evidence>
<dbReference type="InterPro" id="IPR012348">
    <property type="entry name" value="RNR-like"/>
</dbReference>
<keyword evidence="2 3" id="KW-0503">Monooxygenase</keyword>
<dbReference type="RefSeq" id="WP_012041847.1">
    <property type="nucleotide sequence ID" value="NZ_JABFDP010000015.1"/>
</dbReference>
<keyword evidence="4" id="KW-1185">Reference proteome</keyword>
<evidence type="ECO:0000313" key="4">
    <source>
        <dbReference type="Proteomes" id="UP001314635"/>
    </source>
</evidence>
<sequence length="494" mass="56983">MPKLQRRDYYDTARDMNWAFSYVSEDEVFPEELSKSFGIHGEEWWGWDEPYKLTYREYVHNQAGKDDGIYSIRSTIARSNLYDNLDAGWKSAIKAHYGAIPVPEYFASIGEARMARFGRAAAWRNMAAFGTLDECRHGQAQIYFPYCLLGKDPQFDWAHKAMHTNEWGVIAARSLFDDMFTANDAVSTAIQLTFTFETGFTNLQFLGMASDALHVGDIEFGALISSIQTDEARHSQQGEPTLKIMINNGKKAEAQKLVDQMFWRSWKLFALLTGISMDYYTPLESRTMSFKEFMQDWICRQFMDQFKDLGMNVPWYWEKHFLPELDWVHHAYHMGVWFWRPTVWWNPDAGVSAAERDWLEQKYPGWNDRFGKLWDVIGNNVRTGQIEKTYPATLPIVCNCCHIPICSPSIGQAPRITTHNGRKLNFCCEVCEWVWKSQPERYETHLSVVDRFLAGHIQPPTLEGALQYMGITPDVAGNDAQGYAWDGASRLAAE</sequence>
<comment type="caution">
    <text evidence="3">The sequence shown here is derived from an EMBL/GenBank/DDBJ whole genome shotgun (WGS) entry which is preliminary data.</text>
</comment>
<dbReference type="EMBL" id="JAFCLK010000010">
    <property type="protein sequence ID" value="MBR1136476.1"/>
    <property type="molecule type" value="Genomic_DNA"/>
</dbReference>
<dbReference type="CDD" id="cd01057">
    <property type="entry name" value="AAMH_A"/>
    <property type="match status" value="1"/>
</dbReference>
<dbReference type="GO" id="GO:0004497">
    <property type="term" value="F:monooxygenase activity"/>
    <property type="evidence" value="ECO:0007669"/>
    <property type="project" value="UniProtKB-KW"/>
</dbReference>
<organism evidence="3 4">
    <name type="scientific">Bradyrhizobium denitrificans</name>
    <dbReference type="NCBI Taxonomy" id="2734912"/>
    <lineage>
        <taxon>Bacteria</taxon>
        <taxon>Pseudomonadati</taxon>
        <taxon>Pseudomonadota</taxon>
        <taxon>Alphaproteobacteria</taxon>
        <taxon>Hyphomicrobiales</taxon>
        <taxon>Nitrobacteraceae</taxon>
        <taxon>Bradyrhizobium</taxon>
    </lineage>
</organism>
<accession>A0ABS5G597</accession>
<reference evidence="4" key="1">
    <citation type="journal article" date="2021" name="ISME J.">
        <title>Evolutionary origin and ecological implication of a unique nif island in free-living Bradyrhizobium lineages.</title>
        <authorList>
            <person name="Tao J."/>
        </authorList>
    </citation>
    <scope>NUCLEOTIDE SEQUENCE [LARGE SCALE GENOMIC DNA]</scope>
    <source>
        <strain evidence="4">SZCCT0094</strain>
    </source>
</reference>
<name>A0ABS5G597_9BRAD</name>
<dbReference type="Gene3D" id="1.10.620.20">
    <property type="entry name" value="Ribonucleotide Reductase, subunit A"/>
    <property type="match status" value="1"/>
</dbReference>
<dbReference type="Proteomes" id="UP001314635">
    <property type="component" value="Unassembled WGS sequence"/>
</dbReference>
<dbReference type="InterPro" id="IPR003430">
    <property type="entry name" value="Phenol_Hydrox"/>
</dbReference>
<dbReference type="InterPro" id="IPR009078">
    <property type="entry name" value="Ferritin-like_SF"/>
</dbReference>